<organism evidence="3 6">
    <name type="scientific">Teichococcus wenyumeiae</name>
    <dbReference type="NCBI Taxonomy" id="2478470"/>
    <lineage>
        <taxon>Bacteria</taxon>
        <taxon>Pseudomonadati</taxon>
        <taxon>Pseudomonadota</taxon>
        <taxon>Alphaproteobacteria</taxon>
        <taxon>Acetobacterales</taxon>
        <taxon>Roseomonadaceae</taxon>
        <taxon>Roseomonas</taxon>
    </lineage>
</organism>
<dbReference type="EMBL" id="RFLX01000007">
    <property type="protein sequence ID" value="RMI24777.1"/>
    <property type="molecule type" value="Genomic_DNA"/>
</dbReference>
<keyword evidence="5" id="KW-1185">Reference proteome</keyword>
<feature type="signal peptide" evidence="2">
    <location>
        <begin position="1"/>
        <end position="36"/>
    </location>
</feature>
<dbReference type="Proteomes" id="UP000274097">
    <property type="component" value="Unassembled WGS sequence"/>
</dbReference>
<comment type="caution">
    <text evidence="3">The sequence shown here is derived from an EMBL/GenBank/DDBJ whole genome shotgun (WGS) entry which is preliminary data.</text>
</comment>
<evidence type="ECO:0000313" key="3">
    <source>
        <dbReference type="EMBL" id="RKK02329.1"/>
    </source>
</evidence>
<name>A0A3A9JTL0_9PROT</name>
<feature type="region of interest" description="Disordered" evidence="1">
    <location>
        <begin position="56"/>
        <end position="110"/>
    </location>
</feature>
<evidence type="ECO:0000313" key="6">
    <source>
        <dbReference type="Proteomes" id="UP000278036"/>
    </source>
</evidence>
<evidence type="ECO:0000313" key="4">
    <source>
        <dbReference type="EMBL" id="RMI24777.1"/>
    </source>
</evidence>
<gene>
    <name evidence="3" type="ORF">D6Z83_20350</name>
    <name evidence="4" type="ORF">EBE87_11555</name>
</gene>
<feature type="chain" id="PRO_5017189419" evidence="2">
    <location>
        <begin position="37"/>
        <end position="110"/>
    </location>
</feature>
<protein>
    <submittedName>
        <fullName evidence="3">Uncharacterized protein</fullName>
    </submittedName>
</protein>
<dbReference type="RefSeq" id="WP_120640063.1">
    <property type="nucleotide sequence ID" value="NZ_RAQU01000162.1"/>
</dbReference>
<evidence type="ECO:0000256" key="2">
    <source>
        <dbReference type="SAM" id="SignalP"/>
    </source>
</evidence>
<dbReference type="Proteomes" id="UP000278036">
    <property type="component" value="Unassembled WGS sequence"/>
</dbReference>
<reference evidence="3 6" key="1">
    <citation type="submission" date="2018-09" db="EMBL/GenBank/DDBJ databases">
        <title>Roseomonas sp. nov., isolated from feces of Tibetan antelopes in the Qinghai-Tibet plateau, China.</title>
        <authorList>
            <person name="Tian Z."/>
        </authorList>
    </citation>
    <scope>NUCLEOTIDE SEQUENCE [LARGE SCALE GENOMIC DNA]</scope>
    <source>
        <strain evidence="4 5">Z23</strain>
        <strain evidence="3 6">Z24</strain>
    </source>
</reference>
<dbReference type="EMBL" id="RAQU01000162">
    <property type="protein sequence ID" value="RKK02329.1"/>
    <property type="molecule type" value="Genomic_DNA"/>
</dbReference>
<sequence>MPRLLKSGFFARIASAALLATGLGFGALSLPGEAQAAPARPVVAAPLAQPDVQAVQYYRHPPPPPRHWRRGPPPRHWGPPPRARYYGPPPRWHRGPPPRHWHHPPPRYRY</sequence>
<keyword evidence="2" id="KW-0732">Signal</keyword>
<proteinExistence type="predicted"/>
<feature type="compositionally biased region" description="Basic residues" evidence="1">
    <location>
        <begin position="91"/>
        <end position="110"/>
    </location>
</feature>
<dbReference type="AlphaFoldDB" id="A0A3A9JTL0"/>
<accession>A0A3A9JTL0</accession>
<evidence type="ECO:0000313" key="5">
    <source>
        <dbReference type="Proteomes" id="UP000274097"/>
    </source>
</evidence>
<evidence type="ECO:0000256" key="1">
    <source>
        <dbReference type="SAM" id="MobiDB-lite"/>
    </source>
</evidence>
<dbReference type="InParanoid" id="A0A3A9JTL0"/>
<feature type="compositionally biased region" description="Pro residues" evidence="1">
    <location>
        <begin position="74"/>
        <end position="90"/>
    </location>
</feature>